<sequence>MNPKIKRIGLGILSCLLLPTGAGFAQNQFPEPFAYPTRNQTPEQQQQDHAACSSWATQQTGVDPSRLSTATTAQSSQQGAVVRSAGRGALLGTVGGAIGGNVGEGAAIGAGVGALAGLFRKRDEEQQAQQAQARANAAEQQQLQTYYRAWTACMQGRGYTVN</sequence>
<dbReference type="InterPro" id="IPR025693">
    <property type="entry name" value="Gly-zipper_OmpA-like_dom"/>
</dbReference>
<accession>A0AAW9QN44</accession>
<evidence type="ECO:0000313" key="3">
    <source>
        <dbReference type="EMBL" id="MEG3438305.1"/>
    </source>
</evidence>
<evidence type="ECO:0000256" key="1">
    <source>
        <dbReference type="SAM" id="SignalP"/>
    </source>
</evidence>
<dbReference type="Proteomes" id="UP001328733">
    <property type="component" value="Unassembled WGS sequence"/>
</dbReference>
<dbReference type="AlphaFoldDB" id="A0AAW9QN44"/>
<proteinExistence type="predicted"/>
<evidence type="ECO:0000259" key="2">
    <source>
        <dbReference type="Pfam" id="PF13436"/>
    </source>
</evidence>
<comment type="caution">
    <text evidence="3">The sequence shown here is derived from an EMBL/GenBank/DDBJ whole genome shotgun (WGS) entry which is preliminary data.</text>
</comment>
<reference evidence="3 4" key="1">
    <citation type="submission" date="2024-01" db="EMBL/GenBank/DDBJ databases">
        <title>Genomic insights into the taxonomy and metabolism of the cyanobacterium Pannus brasiliensis CCIBt3594.</title>
        <authorList>
            <person name="Machado M."/>
            <person name="Botero N.B."/>
            <person name="Andreote A.P.D."/>
            <person name="Feitosa A.M.T."/>
            <person name="Popin R."/>
            <person name="Sivonen K."/>
            <person name="Fiore M.F."/>
        </authorList>
    </citation>
    <scope>NUCLEOTIDE SEQUENCE [LARGE SCALE GENOMIC DNA]</scope>
    <source>
        <strain evidence="3 4">CCIBt3594</strain>
    </source>
</reference>
<gene>
    <name evidence="3" type="ORF">V0288_14340</name>
</gene>
<evidence type="ECO:0000313" key="4">
    <source>
        <dbReference type="Proteomes" id="UP001328733"/>
    </source>
</evidence>
<organism evidence="3 4">
    <name type="scientific">Pannus brasiliensis CCIBt3594</name>
    <dbReference type="NCBI Taxonomy" id="1427578"/>
    <lineage>
        <taxon>Bacteria</taxon>
        <taxon>Bacillati</taxon>
        <taxon>Cyanobacteriota</taxon>
        <taxon>Cyanophyceae</taxon>
        <taxon>Oscillatoriophycideae</taxon>
        <taxon>Chroococcales</taxon>
        <taxon>Microcystaceae</taxon>
        <taxon>Pannus</taxon>
    </lineage>
</organism>
<dbReference type="EMBL" id="JBAFSM010000026">
    <property type="protein sequence ID" value="MEG3438305.1"/>
    <property type="molecule type" value="Genomic_DNA"/>
</dbReference>
<name>A0AAW9QN44_9CHRO</name>
<feature type="signal peptide" evidence="1">
    <location>
        <begin position="1"/>
        <end position="25"/>
    </location>
</feature>
<feature type="domain" description="Glycine-zipper-containing OmpA-like membrane" evidence="2">
    <location>
        <begin position="82"/>
        <end position="120"/>
    </location>
</feature>
<feature type="chain" id="PRO_5043679049" evidence="1">
    <location>
        <begin position="26"/>
        <end position="162"/>
    </location>
</feature>
<protein>
    <submittedName>
        <fullName evidence="3">Glycine zipper family protein</fullName>
    </submittedName>
</protein>
<keyword evidence="4" id="KW-1185">Reference proteome</keyword>
<dbReference type="Pfam" id="PF13436">
    <property type="entry name" value="Gly-zipper_OmpA"/>
    <property type="match status" value="1"/>
</dbReference>
<dbReference type="RefSeq" id="WP_332865786.1">
    <property type="nucleotide sequence ID" value="NZ_JBAFSM010000026.1"/>
</dbReference>
<keyword evidence="1" id="KW-0732">Signal</keyword>